<comment type="caution">
    <text evidence="2">The sequence shown here is derived from an EMBL/GenBank/DDBJ whole genome shotgun (WGS) entry which is preliminary data.</text>
</comment>
<gene>
    <name evidence="2" type="ORF">ACHAWO_003516</name>
</gene>
<keyword evidence="3" id="KW-1185">Reference proteome</keyword>
<evidence type="ECO:0000313" key="3">
    <source>
        <dbReference type="Proteomes" id="UP001530400"/>
    </source>
</evidence>
<keyword evidence="1" id="KW-1133">Transmembrane helix</keyword>
<reference evidence="2 3" key="1">
    <citation type="submission" date="2024-10" db="EMBL/GenBank/DDBJ databases">
        <title>Updated reference genomes for cyclostephanoid diatoms.</title>
        <authorList>
            <person name="Roberts W.R."/>
            <person name="Alverson A.J."/>
        </authorList>
    </citation>
    <scope>NUCLEOTIDE SEQUENCE [LARGE SCALE GENOMIC DNA]</scope>
    <source>
        <strain evidence="2 3">AJA010-31</strain>
    </source>
</reference>
<evidence type="ECO:0000313" key="2">
    <source>
        <dbReference type="EMBL" id="KAL3765652.1"/>
    </source>
</evidence>
<protein>
    <submittedName>
        <fullName evidence="2">Uncharacterized protein</fullName>
    </submittedName>
</protein>
<dbReference type="EMBL" id="JALLPJ020001398">
    <property type="protein sequence ID" value="KAL3765652.1"/>
    <property type="molecule type" value="Genomic_DNA"/>
</dbReference>
<sequence>MDVIDEHKVPLITPTASFDREDRRSGLSCCIKPRPVVIALQFLFGVAWGLGWLFIYITGNYPQLNDDPDIQQQMNEAFKKVSIVYAVGIIVSGVVIFGALIYNGYLVLLGMIYAIIESILVMVFLSPMLMKYLNFYIAGCVIFLLAFLQPHFNFVEEYCRREPIAFGDNLRAEDSELFLNNNVIS</sequence>
<feature type="transmembrane region" description="Helical" evidence="1">
    <location>
        <begin position="82"/>
        <end position="101"/>
    </location>
</feature>
<feature type="transmembrane region" description="Helical" evidence="1">
    <location>
        <begin position="42"/>
        <end position="61"/>
    </location>
</feature>
<proteinExistence type="predicted"/>
<name>A0ABD3MTU6_9STRA</name>
<feature type="transmembrane region" description="Helical" evidence="1">
    <location>
        <begin position="107"/>
        <end position="125"/>
    </location>
</feature>
<accession>A0ABD3MTU6</accession>
<keyword evidence="1" id="KW-0812">Transmembrane</keyword>
<dbReference type="AlphaFoldDB" id="A0ABD3MTU6"/>
<feature type="transmembrane region" description="Helical" evidence="1">
    <location>
        <begin position="132"/>
        <end position="152"/>
    </location>
</feature>
<dbReference type="Proteomes" id="UP001530400">
    <property type="component" value="Unassembled WGS sequence"/>
</dbReference>
<organism evidence="2 3">
    <name type="scientific">Cyclotella atomus</name>
    <dbReference type="NCBI Taxonomy" id="382360"/>
    <lineage>
        <taxon>Eukaryota</taxon>
        <taxon>Sar</taxon>
        <taxon>Stramenopiles</taxon>
        <taxon>Ochrophyta</taxon>
        <taxon>Bacillariophyta</taxon>
        <taxon>Coscinodiscophyceae</taxon>
        <taxon>Thalassiosirophycidae</taxon>
        <taxon>Stephanodiscales</taxon>
        <taxon>Stephanodiscaceae</taxon>
        <taxon>Cyclotella</taxon>
    </lineage>
</organism>
<evidence type="ECO:0000256" key="1">
    <source>
        <dbReference type="SAM" id="Phobius"/>
    </source>
</evidence>
<keyword evidence="1" id="KW-0472">Membrane</keyword>